<dbReference type="NCBIfam" id="TIGR01510">
    <property type="entry name" value="coaD_prev_kdtB"/>
    <property type="match status" value="1"/>
</dbReference>
<accession>D8JQL9</accession>
<keyword evidence="5 9" id="KW-0067">ATP-binding</keyword>
<evidence type="ECO:0000313" key="11">
    <source>
        <dbReference type="EMBL" id="ADJ23973.1"/>
    </source>
</evidence>
<feature type="binding site" evidence="9">
    <location>
        <begin position="129"/>
        <end position="135"/>
    </location>
    <ligand>
        <name>ATP</name>
        <dbReference type="ChEBI" id="CHEBI:30616"/>
    </ligand>
</feature>
<dbReference type="CDD" id="cd02163">
    <property type="entry name" value="PPAT"/>
    <property type="match status" value="1"/>
</dbReference>
<keyword evidence="12" id="KW-1185">Reference proteome</keyword>
<comment type="similarity">
    <text evidence="9">Belongs to the bacterial CoaD family.</text>
</comment>
<feature type="binding site" evidence="9">
    <location>
        <position position="79"/>
    </location>
    <ligand>
        <name>substrate</name>
    </ligand>
</feature>
<dbReference type="PRINTS" id="PR01020">
    <property type="entry name" value="LPSBIOSNTHSS"/>
</dbReference>
<dbReference type="HAMAP" id="MF_00151">
    <property type="entry name" value="PPAT_bact"/>
    <property type="match status" value="1"/>
</dbReference>
<dbReference type="Proteomes" id="UP000002033">
    <property type="component" value="Chromosome"/>
</dbReference>
<feature type="binding site" evidence="9">
    <location>
        <position position="93"/>
    </location>
    <ligand>
        <name>substrate</name>
    </ligand>
</feature>
<dbReference type="OrthoDB" id="9806661at2"/>
<dbReference type="Pfam" id="PF01467">
    <property type="entry name" value="CTP_transf_like"/>
    <property type="match status" value="1"/>
</dbReference>
<keyword evidence="6 9" id="KW-0460">Magnesium</keyword>
<gene>
    <name evidence="9" type="primary">coaD</name>
    <name evidence="11" type="ordered locus">Hden_2174</name>
</gene>
<evidence type="ECO:0000256" key="2">
    <source>
        <dbReference type="ARBA" id="ARBA00022679"/>
    </source>
</evidence>
<dbReference type="eggNOG" id="COG0669">
    <property type="taxonomic scope" value="Bacteria"/>
</dbReference>
<comment type="cofactor">
    <cofactor evidence="9">
        <name>Mg(2+)</name>
        <dbReference type="ChEBI" id="CHEBI:18420"/>
    </cofactor>
</comment>
<evidence type="ECO:0000256" key="7">
    <source>
        <dbReference type="ARBA" id="ARBA00022993"/>
    </source>
</evidence>
<evidence type="ECO:0000256" key="9">
    <source>
        <dbReference type="HAMAP-Rule" id="MF_00151"/>
    </source>
</evidence>
<dbReference type="PANTHER" id="PTHR21342:SF1">
    <property type="entry name" value="PHOSPHOPANTETHEINE ADENYLYLTRANSFERASE"/>
    <property type="match status" value="1"/>
</dbReference>
<reference evidence="12" key="1">
    <citation type="journal article" date="2011" name="J. Bacteriol.">
        <title>Genome sequences of eight morphologically diverse alphaproteobacteria.</title>
        <authorList>
            <consortium name="US DOE Joint Genome Institute"/>
            <person name="Brown P.J."/>
            <person name="Kysela D.T."/>
            <person name="Buechlein A."/>
            <person name="Hemmerich C."/>
            <person name="Brun Y.V."/>
        </authorList>
    </citation>
    <scope>NUCLEOTIDE SEQUENCE [LARGE SCALE GENOMIC DNA]</scope>
    <source>
        <strain evidence="12">ATCC 51888 / DSM 1869 / NCIB 11706 / TK 0415</strain>
    </source>
</reference>
<name>D8JQL9_HYPDA</name>
<dbReference type="UniPathway" id="UPA00241">
    <property type="reaction ID" value="UER00355"/>
</dbReference>
<dbReference type="STRING" id="582899.Hden_2174"/>
<evidence type="ECO:0000256" key="6">
    <source>
        <dbReference type="ARBA" id="ARBA00022842"/>
    </source>
</evidence>
<dbReference type="Gene3D" id="3.40.50.620">
    <property type="entry name" value="HUPs"/>
    <property type="match status" value="1"/>
</dbReference>
<dbReference type="KEGG" id="hdn:Hden_2174"/>
<dbReference type="PANTHER" id="PTHR21342">
    <property type="entry name" value="PHOSPHOPANTETHEINE ADENYLYLTRANSFERASE"/>
    <property type="match status" value="1"/>
</dbReference>
<comment type="function">
    <text evidence="9">Reversibly transfers an adenylyl group from ATP to 4'-phosphopantetheine, yielding dephospho-CoA (dPCoA) and pyrophosphate.</text>
</comment>
<evidence type="ECO:0000256" key="3">
    <source>
        <dbReference type="ARBA" id="ARBA00022695"/>
    </source>
</evidence>
<evidence type="ECO:0000259" key="10">
    <source>
        <dbReference type="Pfam" id="PF01467"/>
    </source>
</evidence>
<sequence>MIRIGFYSGSFDPVTLGHTDVIRRAAGLLDRLVIGIGVNPGKSPMFTTDDRIAMLQDEVRPIVRDTKTKIEVVTFSGLAVDAAKANRATVIVRGLRDGTDFDYEMQMAGMNGEMAPDIQTVYVAASPHVRHIAANLVRAVVSMGGDPSPFVSKDVLKRLKAKAAKSK</sequence>
<evidence type="ECO:0000256" key="1">
    <source>
        <dbReference type="ARBA" id="ARBA00022490"/>
    </source>
</evidence>
<feature type="binding site" evidence="9">
    <location>
        <begin position="94"/>
        <end position="96"/>
    </location>
    <ligand>
        <name>ATP</name>
        <dbReference type="ChEBI" id="CHEBI:30616"/>
    </ligand>
</feature>
<dbReference type="EMBL" id="CP002083">
    <property type="protein sequence ID" value="ADJ23973.1"/>
    <property type="molecule type" value="Genomic_DNA"/>
</dbReference>
<evidence type="ECO:0000256" key="5">
    <source>
        <dbReference type="ARBA" id="ARBA00022840"/>
    </source>
</evidence>
<dbReference type="AlphaFoldDB" id="D8JQL9"/>
<dbReference type="EC" id="2.7.7.3" evidence="9"/>
<comment type="subunit">
    <text evidence="9">Homohexamer.</text>
</comment>
<dbReference type="GO" id="GO:0005737">
    <property type="term" value="C:cytoplasm"/>
    <property type="evidence" value="ECO:0007669"/>
    <property type="project" value="UniProtKB-SubCell"/>
</dbReference>
<dbReference type="SUPFAM" id="SSF52374">
    <property type="entry name" value="Nucleotidylyl transferase"/>
    <property type="match status" value="1"/>
</dbReference>
<keyword evidence="2 9" id="KW-0808">Transferase</keyword>
<protein>
    <recommendedName>
        <fullName evidence="9">Phosphopantetheine adenylyltransferase</fullName>
        <ecNumber evidence="9">2.7.7.3</ecNumber>
    </recommendedName>
    <alternativeName>
        <fullName evidence="9">Dephospho-CoA pyrophosphorylase</fullName>
    </alternativeName>
    <alternativeName>
        <fullName evidence="9">Pantetheine-phosphate adenylyltransferase</fullName>
        <shortName evidence="9">PPAT</shortName>
    </alternativeName>
</protein>
<feature type="binding site" evidence="9">
    <location>
        <position position="42"/>
    </location>
    <ligand>
        <name>substrate</name>
    </ligand>
</feature>
<evidence type="ECO:0000313" key="12">
    <source>
        <dbReference type="Proteomes" id="UP000002033"/>
    </source>
</evidence>
<evidence type="ECO:0000256" key="4">
    <source>
        <dbReference type="ARBA" id="ARBA00022741"/>
    </source>
</evidence>
<organism evidence="11 12">
    <name type="scientific">Hyphomicrobium denitrificans (strain ATCC 51888 / DSM 1869 / NCIMB 11706 / TK 0415)</name>
    <dbReference type="NCBI Taxonomy" id="582899"/>
    <lineage>
        <taxon>Bacteria</taxon>
        <taxon>Pseudomonadati</taxon>
        <taxon>Pseudomonadota</taxon>
        <taxon>Alphaproteobacteria</taxon>
        <taxon>Hyphomicrobiales</taxon>
        <taxon>Hyphomicrobiaceae</taxon>
        <taxon>Hyphomicrobium</taxon>
    </lineage>
</organism>
<comment type="subcellular location">
    <subcellularLocation>
        <location evidence="9">Cytoplasm</location>
    </subcellularLocation>
</comment>
<feature type="binding site" evidence="9">
    <location>
        <position position="104"/>
    </location>
    <ligand>
        <name>ATP</name>
        <dbReference type="ChEBI" id="CHEBI:30616"/>
    </ligand>
</feature>
<dbReference type="InterPro" id="IPR004821">
    <property type="entry name" value="Cyt_trans-like"/>
</dbReference>
<feature type="binding site" evidence="9">
    <location>
        <position position="18"/>
    </location>
    <ligand>
        <name>ATP</name>
        <dbReference type="ChEBI" id="CHEBI:30616"/>
    </ligand>
</feature>
<feature type="binding site" evidence="9">
    <location>
        <position position="10"/>
    </location>
    <ligand>
        <name>substrate</name>
    </ligand>
</feature>
<dbReference type="HOGENOM" id="CLU_100149_0_1_5"/>
<dbReference type="InterPro" id="IPR001980">
    <property type="entry name" value="PPAT"/>
</dbReference>
<keyword evidence="3 9" id="KW-0548">Nucleotidyltransferase</keyword>
<dbReference type="GO" id="GO:0015937">
    <property type="term" value="P:coenzyme A biosynthetic process"/>
    <property type="evidence" value="ECO:0007669"/>
    <property type="project" value="UniProtKB-UniRule"/>
</dbReference>
<keyword evidence="1 9" id="KW-0963">Cytoplasm</keyword>
<feature type="binding site" evidence="9">
    <location>
        <begin position="10"/>
        <end position="11"/>
    </location>
    <ligand>
        <name>ATP</name>
        <dbReference type="ChEBI" id="CHEBI:30616"/>
    </ligand>
</feature>
<dbReference type="NCBIfam" id="TIGR00125">
    <property type="entry name" value="cyt_tran_rel"/>
    <property type="match status" value="1"/>
</dbReference>
<feature type="site" description="Transition state stabilizer" evidence="9">
    <location>
        <position position="18"/>
    </location>
</feature>
<dbReference type="RefSeq" id="WP_013216132.1">
    <property type="nucleotide sequence ID" value="NC_014313.1"/>
</dbReference>
<proteinExistence type="inferred from homology"/>
<dbReference type="GO" id="GO:0004595">
    <property type="term" value="F:pantetheine-phosphate adenylyltransferase activity"/>
    <property type="evidence" value="ECO:0007669"/>
    <property type="project" value="UniProtKB-UniRule"/>
</dbReference>
<feature type="domain" description="Cytidyltransferase-like" evidence="10">
    <location>
        <begin position="6"/>
        <end position="138"/>
    </location>
</feature>
<comment type="catalytic activity">
    <reaction evidence="8 9">
        <text>(R)-4'-phosphopantetheine + ATP + H(+) = 3'-dephospho-CoA + diphosphate</text>
        <dbReference type="Rhea" id="RHEA:19801"/>
        <dbReference type="ChEBI" id="CHEBI:15378"/>
        <dbReference type="ChEBI" id="CHEBI:30616"/>
        <dbReference type="ChEBI" id="CHEBI:33019"/>
        <dbReference type="ChEBI" id="CHEBI:57328"/>
        <dbReference type="ChEBI" id="CHEBI:61723"/>
        <dbReference type="EC" id="2.7.7.3"/>
    </reaction>
</comment>
<keyword evidence="7 9" id="KW-0173">Coenzyme A biosynthesis</keyword>
<keyword evidence="4 9" id="KW-0547">Nucleotide-binding</keyword>
<dbReference type="InterPro" id="IPR014729">
    <property type="entry name" value="Rossmann-like_a/b/a_fold"/>
</dbReference>
<comment type="pathway">
    <text evidence="9">Cofactor biosynthesis; coenzyme A biosynthesis; CoA from (R)-pantothenate: step 4/5.</text>
</comment>
<dbReference type="GO" id="GO:0005524">
    <property type="term" value="F:ATP binding"/>
    <property type="evidence" value="ECO:0007669"/>
    <property type="project" value="UniProtKB-KW"/>
</dbReference>
<evidence type="ECO:0000256" key="8">
    <source>
        <dbReference type="ARBA" id="ARBA00029346"/>
    </source>
</evidence>